<dbReference type="AlphaFoldDB" id="A0A1U9K3Y9"/>
<dbReference type="PANTHER" id="PTHR47268">
    <property type="entry name" value="ACYLPHOSPHATASE"/>
    <property type="match status" value="1"/>
</dbReference>
<evidence type="ECO:0000256" key="4">
    <source>
        <dbReference type="ARBA" id="ARBA00047645"/>
    </source>
</evidence>
<reference evidence="9 10" key="1">
    <citation type="journal article" date="2015" name="Int. J. Syst. Evol. Microbiol.">
        <title>Novibacillus thermophilus gen. nov., sp. nov., a Gram-staining-negative and moderately thermophilic member of the family Thermoactinomycetaceae.</title>
        <authorList>
            <person name="Yang G."/>
            <person name="Chen J."/>
            <person name="Zhou S."/>
        </authorList>
    </citation>
    <scope>NUCLEOTIDE SEQUENCE [LARGE SCALE GENOMIC DNA]</scope>
    <source>
        <strain evidence="9 10">SG-1</strain>
    </source>
</reference>
<dbReference type="Proteomes" id="UP000188603">
    <property type="component" value="Chromosome"/>
</dbReference>
<proteinExistence type="inferred from homology"/>
<feature type="domain" description="Acylphosphatase-like" evidence="8">
    <location>
        <begin position="3"/>
        <end position="90"/>
    </location>
</feature>
<dbReference type="PROSITE" id="PS00151">
    <property type="entry name" value="ACYLPHOSPHATASE_2"/>
    <property type="match status" value="1"/>
</dbReference>
<dbReference type="EMBL" id="CP019699">
    <property type="protein sequence ID" value="AQS54759.1"/>
    <property type="molecule type" value="Genomic_DNA"/>
</dbReference>
<dbReference type="PANTHER" id="PTHR47268:SF4">
    <property type="entry name" value="ACYLPHOSPHATASE"/>
    <property type="match status" value="1"/>
</dbReference>
<evidence type="ECO:0000256" key="7">
    <source>
        <dbReference type="RuleBase" id="RU004168"/>
    </source>
</evidence>
<evidence type="ECO:0000313" key="10">
    <source>
        <dbReference type="Proteomes" id="UP000188603"/>
    </source>
</evidence>
<evidence type="ECO:0000259" key="8">
    <source>
        <dbReference type="PROSITE" id="PS51160"/>
    </source>
</evidence>
<keyword evidence="10" id="KW-1185">Reference proteome</keyword>
<name>A0A1U9K3Y9_9BACL</name>
<feature type="active site" evidence="5">
    <location>
        <position position="18"/>
    </location>
</feature>
<dbReference type="Gene3D" id="3.30.70.100">
    <property type="match status" value="1"/>
</dbReference>
<evidence type="ECO:0000313" key="9">
    <source>
        <dbReference type="EMBL" id="AQS54759.1"/>
    </source>
</evidence>
<keyword evidence="5 6" id="KW-0378">Hydrolase</keyword>
<dbReference type="PROSITE" id="PS00150">
    <property type="entry name" value="ACYLPHOSPHATASE_1"/>
    <property type="match status" value="1"/>
</dbReference>
<sequence>MKTVRIKVYGKVQGVGFRYYTLRQANKLGVKGWVRNVQDGTVEIVAQGDPASLDRLSAAVKQGSPASKVKRIHVEEIDGMNRYSSFQVKY</sequence>
<dbReference type="GO" id="GO:0003998">
    <property type="term" value="F:acylphosphatase activity"/>
    <property type="evidence" value="ECO:0007669"/>
    <property type="project" value="UniProtKB-EC"/>
</dbReference>
<dbReference type="InterPro" id="IPR020456">
    <property type="entry name" value="Acylphosphatase"/>
</dbReference>
<feature type="active site" evidence="5">
    <location>
        <position position="36"/>
    </location>
</feature>
<dbReference type="Pfam" id="PF00708">
    <property type="entry name" value="Acylphosphatase"/>
    <property type="match status" value="1"/>
</dbReference>
<evidence type="ECO:0000256" key="2">
    <source>
        <dbReference type="ARBA" id="ARBA00012150"/>
    </source>
</evidence>
<dbReference type="SUPFAM" id="SSF54975">
    <property type="entry name" value="Acylphosphatase/BLUF domain-like"/>
    <property type="match status" value="1"/>
</dbReference>
<organism evidence="9 10">
    <name type="scientific">Novibacillus thermophilus</name>
    <dbReference type="NCBI Taxonomy" id="1471761"/>
    <lineage>
        <taxon>Bacteria</taxon>
        <taxon>Bacillati</taxon>
        <taxon>Bacillota</taxon>
        <taxon>Bacilli</taxon>
        <taxon>Bacillales</taxon>
        <taxon>Thermoactinomycetaceae</taxon>
        <taxon>Novibacillus</taxon>
    </lineage>
</organism>
<dbReference type="InterPro" id="IPR017968">
    <property type="entry name" value="Acylphosphatase_CS"/>
</dbReference>
<dbReference type="RefSeq" id="WP_077718577.1">
    <property type="nucleotide sequence ID" value="NZ_CP019699.1"/>
</dbReference>
<evidence type="ECO:0000256" key="5">
    <source>
        <dbReference type="PROSITE-ProRule" id="PRU00520"/>
    </source>
</evidence>
<dbReference type="PRINTS" id="PR00112">
    <property type="entry name" value="ACYLPHPHTASE"/>
</dbReference>
<gene>
    <name evidence="9" type="ORF">B0W44_02215</name>
</gene>
<accession>A0A1U9K3Y9</accession>
<dbReference type="STRING" id="1471761.B0W44_02215"/>
<protein>
    <recommendedName>
        <fullName evidence="3 5">Acylphosphatase</fullName>
        <ecNumber evidence="2 5">3.6.1.7</ecNumber>
    </recommendedName>
</protein>
<dbReference type="PROSITE" id="PS51160">
    <property type="entry name" value="ACYLPHOSPHATASE_3"/>
    <property type="match status" value="1"/>
</dbReference>
<comment type="catalytic activity">
    <reaction evidence="4 5 6">
        <text>an acyl phosphate + H2O = a carboxylate + phosphate + H(+)</text>
        <dbReference type="Rhea" id="RHEA:14965"/>
        <dbReference type="ChEBI" id="CHEBI:15377"/>
        <dbReference type="ChEBI" id="CHEBI:15378"/>
        <dbReference type="ChEBI" id="CHEBI:29067"/>
        <dbReference type="ChEBI" id="CHEBI:43474"/>
        <dbReference type="ChEBI" id="CHEBI:59918"/>
        <dbReference type="EC" id="3.6.1.7"/>
    </reaction>
</comment>
<dbReference type="NCBIfam" id="NF011003">
    <property type="entry name" value="PRK14429.1"/>
    <property type="match status" value="1"/>
</dbReference>
<dbReference type="OrthoDB" id="9808093at2"/>
<dbReference type="InterPro" id="IPR001792">
    <property type="entry name" value="Acylphosphatase-like_dom"/>
</dbReference>
<dbReference type="KEGG" id="ntr:B0W44_02215"/>
<evidence type="ECO:0000256" key="3">
    <source>
        <dbReference type="ARBA" id="ARBA00015991"/>
    </source>
</evidence>
<evidence type="ECO:0000256" key="6">
    <source>
        <dbReference type="RuleBase" id="RU000553"/>
    </source>
</evidence>
<evidence type="ECO:0000256" key="1">
    <source>
        <dbReference type="ARBA" id="ARBA00005614"/>
    </source>
</evidence>
<dbReference type="EC" id="3.6.1.7" evidence="2 5"/>
<comment type="similarity">
    <text evidence="1 7">Belongs to the acylphosphatase family.</text>
</comment>
<dbReference type="InterPro" id="IPR036046">
    <property type="entry name" value="Acylphosphatase-like_dom_sf"/>
</dbReference>